<feature type="domain" description="FAS1" evidence="8">
    <location>
        <begin position="1"/>
        <end position="113"/>
    </location>
</feature>
<dbReference type="Gene3D" id="2.30.180.10">
    <property type="entry name" value="FAS1 domain"/>
    <property type="match status" value="1"/>
</dbReference>
<keyword evidence="4" id="KW-0449">Lipoprotein</keyword>
<keyword evidence="4" id="KW-0336">GPI-anchor</keyword>
<dbReference type="SUPFAM" id="SSF82153">
    <property type="entry name" value="FAS1 domain"/>
    <property type="match status" value="1"/>
</dbReference>
<evidence type="ECO:0000256" key="1">
    <source>
        <dbReference type="ARBA" id="ARBA00004609"/>
    </source>
</evidence>
<dbReference type="GO" id="GO:0098552">
    <property type="term" value="C:side of membrane"/>
    <property type="evidence" value="ECO:0007669"/>
    <property type="project" value="UniProtKB-KW"/>
</dbReference>
<dbReference type="PANTHER" id="PTHR32077">
    <property type="entry name" value="FASCICLIN-LIKE ARABINOGALACTAN PROTEIN"/>
    <property type="match status" value="1"/>
</dbReference>
<dbReference type="PROSITE" id="PS50213">
    <property type="entry name" value="FAS1"/>
    <property type="match status" value="1"/>
</dbReference>
<dbReference type="Proteomes" id="UP000507245">
    <property type="component" value="Unassembled WGS sequence"/>
</dbReference>
<dbReference type="OrthoDB" id="1742889at2759"/>
<accession>A0A6J5WA81</accession>
<evidence type="ECO:0000256" key="6">
    <source>
        <dbReference type="ARBA" id="ARBA00023136"/>
    </source>
</evidence>
<keyword evidence="3" id="KW-1003">Cell membrane</keyword>
<proteinExistence type="inferred from homology"/>
<keyword evidence="5" id="KW-0732">Signal</keyword>
<dbReference type="GO" id="GO:0005886">
    <property type="term" value="C:plasma membrane"/>
    <property type="evidence" value="ECO:0007669"/>
    <property type="project" value="UniProtKB-SubCell"/>
</dbReference>
<evidence type="ECO:0000313" key="9">
    <source>
        <dbReference type="EMBL" id="CAB4298499.1"/>
    </source>
</evidence>
<comment type="subcellular location">
    <subcellularLocation>
        <location evidence="1">Cell membrane</location>
        <topology evidence="1">Lipid-anchor</topology>
        <topology evidence="1">GPI-anchor</topology>
    </subcellularLocation>
</comment>
<dbReference type="InterPro" id="IPR036378">
    <property type="entry name" value="FAS1_dom_sf"/>
</dbReference>
<keyword evidence="6" id="KW-0472">Membrane</keyword>
<evidence type="ECO:0000256" key="2">
    <source>
        <dbReference type="ARBA" id="ARBA00007843"/>
    </source>
</evidence>
<evidence type="ECO:0000313" key="10">
    <source>
        <dbReference type="Proteomes" id="UP000507245"/>
    </source>
</evidence>
<evidence type="ECO:0000256" key="4">
    <source>
        <dbReference type="ARBA" id="ARBA00022622"/>
    </source>
</evidence>
<reference evidence="10" key="1">
    <citation type="journal article" date="2020" name="Genome Biol.">
        <title>Gamete binning: chromosome-level and haplotype-resolved genome assembly enabled by high-throughput single-cell sequencing of gamete genomes.</title>
        <authorList>
            <person name="Campoy J.A."/>
            <person name="Sun H."/>
            <person name="Goel M."/>
            <person name="Jiao W.-B."/>
            <person name="Folz-Donahue K."/>
            <person name="Wang N."/>
            <person name="Rubio M."/>
            <person name="Liu C."/>
            <person name="Kukat C."/>
            <person name="Ruiz D."/>
            <person name="Huettel B."/>
            <person name="Schneeberger K."/>
        </authorList>
    </citation>
    <scope>NUCLEOTIDE SEQUENCE [LARGE SCALE GENOMIC DNA]</scope>
    <source>
        <strain evidence="10">cv. Rojo Pasion</strain>
    </source>
</reference>
<dbReference type="AlphaFoldDB" id="A0A6J5WA81"/>
<dbReference type="InterPro" id="IPR045003">
    <property type="entry name" value="FLA_A"/>
</dbReference>
<organism evidence="9 10">
    <name type="scientific">Prunus armeniaca</name>
    <name type="common">Apricot</name>
    <name type="synonym">Armeniaca vulgaris</name>
    <dbReference type="NCBI Taxonomy" id="36596"/>
    <lineage>
        <taxon>Eukaryota</taxon>
        <taxon>Viridiplantae</taxon>
        <taxon>Streptophyta</taxon>
        <taxon>Embryophyta</taxon>
        <taxon>Tracheophyta</taxon>
        <taxon>Spermatophyta</taxon>
        <taxon>Magnoliopsida</taxon>
        <taxon>eudicotyledons</taxon>
        <taxon>Gunneridae</taxon>
        <taxon>Pentapetalae</taxon>
        <taxon>rosids</taxon>
        <taxon>fabids</taxon>
        <taxon>Rosales</taxon>
        <taxon>Rosaceae</taxon>
        <taxon>Amygdaloideae</taxon>
        <taxon>Amygdaleae</taxon>
        <taxon>Prunus</taxon>
    </lineage>
</organism>
<evidence type="ECO:0000256" key="7">
    <source>
        <dbReference type="ARBA" id="ARBA00024686"/>
    </source>
</evidence>
<dbReference type="Pfam" id="PF02469">
    <property type="entry name" value="Fasciclin"/>
    <property type="match status" value="1"/>
</dbReference>
<dbReference type="GO" id="GO:0009834">
    <property type="term" value="P:plant-type secondary cell wall biogenesis"/>
    <property type="evidence" value="ECO:0007669"/>
    <property type="project" value="TreeGrafter"/>
</dbReference>
<gene>
    <name evidence="9" type="ORF">ORAREDHAP_LOCUS10911</name>
</gene>
<keyword evidence="4" id="KW-0325">Glycoprotein</keyword>
<evidence type="ECO:0000256" key="5">
    <source>
        <dbReference type="ARBA" id="ARBA00022729"/>
    </source>
</evidence>
<comment type="similarity">
    <text evidence="2">Belongs to the fasciclin-like AGP family.</text>
</comment>
<dbReference type="InterPro" id="IPR000782">
    <property type="entry name" value="FAS1_domain"/>
</dbReference>
<comment type="function">
    <text evidence="7">May be a cell surface adhesion protein.</text>
</comment>
<keyword evidence="10" id="KW-1185">Reference proteome</keyword>
<name>A0A6J5WA81_PRUAR</name>
<sequence length="172" mass="19223">MTFETNIDGSLTVFFPTDAVINDFLPKYENLTTSQEASLLLYHGIPVYQSLQMLNNKNGLVNLLPTNKANKFDFIVQNDGEVVSLETEVVTAKIMGTLINEERLVIYKMNKVLQQTKLFKVKTAPALKEVVEELDDSADALGSNDSEDQMTSFLVAKGRQIKGMPLETNIFI</sequence>
<dbReference type="EMBL" id="CAEKKB010000002">
    <property type="protein sequence ID" value="CAB4298499.1"/>
    <property type="molecule type" value="Genomic_DNA"/>
</dbReference>
<protein>
    <recommendedName>
        <fullName evidence="8">FAS1 domain-containing protein</fullName>
    </recommendedName>
</protein>
<evidence type="ECO:0000256" key="3">
    <source>
        <dbReference type="ARBA" id="ARBA00022475"/>
    </source>
</evidence>
<dbReference type="PANTHER" id="PTHR32077:SF86">
    <property type="entry name" value="FAS1 DOMAIN-CONTAINING PROTEIN SELMODRAFT_448915"/>
    <property type="match status" value="1"/>
</dbReference>
<evidence type="ECO:0000259" key="8">
    <source>
        <dbReference type="PROSITE" id="PS50213"/>
    </source>
</evidence>
<dbReference type="SMART" id="SM00554">
    <property type="entry name" value="FAS1"/>
    <property type="match status" value="1"/>
</dbReference>